<dbReference type="EMBL" id="SZPU01000076">
    <property type="protein sequence ID" value="TKI62139.1"/>
    <property type="molecule type" value="Genomic_DNA"/>
</dbReference>
<evidence type="ECO:0000259" key="1">
    <source>
        <dbReference type="Pfam" id="PF14080"/>
    </source>
</evidence>
<organism evidence="2 3">
    <name type="scientific">Lysinibacillus mangiferihumi</name>
    <dbReference type="NCBI Taxonomy" id="1130819"/>
    <lineage>
        <taxon>Bacteria</taxon>
        <taxon>Bacillati</taxon>
        <taxon>Bacillota</taxon>
        <taxon>Bacilli</taxon>
        <taxon>Bacillales</taxon>
        <taxon>Bacillaceae</taxon>
        <taxon>Lysinibacillus</taxon>
    </lineage>
</organism>
<reference evidence="2 3" key="1">
    <citation type="submission" date="2019-04" db="EMBL/GenBank/DDBJ databases">
        <title>Lysinibacillus genome sequencing.</title>
        <authorList>
            <person name="Dunlap C."/>
        </authorList>
    </citation>
    <scope>NUCLEOTIDE SEQUENCE [LARGE SCALE GENOMIC DNA]</scope>
    <source>
        <strain evidence="2 3">CCTCC AB 2010389</strain>
    </source>
</reference>
<comment type="caution">
    <text evidence="2">The sequence shown here is derived from an EMBL/GenBank/DDBJ whole genome shotgun (WGS) entry which is preliminary data.</text>
</comment>
<dbReference type="InterPro" id="IPR025357">
    <property type="entry name" value="DUF4261"/>
</dbReference>
<proteinExistence type="predicted"/>
<accession>A0A4U2YLP6</accession>
<dbReference type="Pfam" id="PF14080">
    <property type="entry name" value="DUF4261"/>
    <property type="match status" value="1"/>
</dbReference>
<name>A0A4U2YLP6_9BACI</name>
<evidence type="ECO:0000313" key="2">
    <source>
        <dbReference type="EMBL" id="TKI62139.1"/>
    </source>
</evidence>
<feature type="domain" description="DUF4261" evidence="1">
    <location>
        <begin position="157"/>
        <end position="217"/>
    </location>
</feature>
<sequence>MELPKIILGIPGFWKTRNEFKEAMAKKGNGYIYFGKHIGNFEKPDEFFEIEISDYNNYVAEAFEIAGNGSFSKDDINNLKKHDSIVYIISEGGTLENVLRIMEVASAVLHAGGIAVNVESSGRACTKKDWLDITNNKEIKKVFTAFIQMSRDDNFFYTTGMQNFGYPDVITTTEGITAAEVEQLFKVFCLYSLIEKPKINDGETFSLDPNAPIYLLKKENCTMFEEDDLFFNPFGIWNLIRHHQPKRLKSIDYSH</sequence>
<keyword evidence="3" id="KW-1185">Reference proteome</keyword>
<evidence type="ECO:0000313" key="3">
    <source>
        <dbReference type="Proteomes" id="UP000308744"/>
    </source>
</evidence>
<dbReference type="AlphaFoldDB" id="A0A4U2YLP6"/>
<gene>
    <name evidence="2" type="ORF">FC756_19220</name>
</gene>
<dbReference type="RefSeq" id="WP_107897761.1">
    <property type="nucleotide sequence ID" value="NZ_PYWM01000057.1"/>
</dbReference>
<dbReference type="Proteomes" id="UP000308744">
    <property type="component" value="Unassembled WGS sequence"/>
</dbReference>
<protein>
    <submittedName>
        <fullName evidence="2">DUF4261 domain-containing protein</fullName>
    </submittedName>
</protein>